<dbReference type="AlphaFoldDB" id="A0AAJ5TC59"/>
<dbReference type="GO" id="GO:0008782">
    <property type="term" value="F:adenosylhomocysteine nucleosidase activity"/>
    <property type="evidence" value="ECO:0007669"/>
    <property type="project" value="TreeGrafter"/>
</dbReference>
<dbReference type="GO" id="GO:0009116">
    <property type="term" value="P:nucleoside metabolic process"/>
    <property type="evidence" value="ECO:0007669"/>
    <property type="project" value="InterPro"/>
</dbReference>
<dbReference type="PANTHER" id="PTHR46832:SF1">
    <property type="entry name" value="5'-METHYLTHIOADENOSINE_S-ADENOSYLHOMOCYSTEINE NUCLEOSIDASE"/>
    <property type="match status" value="1"/>
</dbReference>
<dbReference type="Gene3D" id="3.40.50.1580">
    <property type="entry name" value="Nucleoside phosphorylase domain"/>
    <property type="match status" value="1"/>
</dbReference>
<protein>
    <submittedName>
        <fullName evidence="1">5-methylthioadenosine nucleosidase/S-adenosylhomoc ystein nucleosidase</fullName>
        <ecNumber evidence="1">3.2.2.16</ecNumber>
    </submittedName>
</protein>
<dbReference type="Proteomes" id="UP000289629">
    <property type="component" value="Chromosome"/>
</dbReference>
<name>A0AAJ5TC59_9BACT</name>
<evidence type="ECO:0000313" key="1">
    <source>
        <dbReference type="EMBL" id="VEU61765.1"/>
    </source>
</evidence>
<dbReference type="RefSeq" id="WP_044635397.1">
    <property type="nucleotide sequence ID" value="NZ_CP007229.1"/>
</dbReference>
<dbReference type="KEGG" id="mds:MDIS_01945"/>
<reference evidence="1 2" key="1">
    <citation type="submission" date="2019-01" db="EMBL/GenBank/DDBJ databases">
        <authorList>
            <consortium name="Pathogen Informatics"/>
        </authorList>
    </citation>
    <scope>NUCLEOTIDE SEQUENCE [LARGE SCALE GENOMIC DNA]</scope>
    <source>
        <strain evidence="1 2">NCTC10125</strain>
    </source>
</reference>
<sequence length="218" mass="25240">MKNTKISTAIFYADDYEKVNLEQLGAILIENFEIFSSKISLFQYKNHYFLYVNSKIGLINSAIFAQYVILQFAVKNIINYGACGANLQINFAKMENRLIFPKKFFLLDAKTPWYPPGQLPYEPEFYENNRIGENFILASSNSFISRKEQVSDFEFVDFFDMEAFAFAQISAKNSLNFYCIKYLTDQIENNSQIEKINFAIKNGAQKAAKFALELLEKL</sequence>
<keyword evidence="1" id="KW-0326">Glycosidase</keyword>
<gene>
    <name evidence="1" type="primary">pfs</name>
    <name evidence="1" type="ORF">NCTC10125_00378</name>
</gene>
<proteinExistence type="predicted"/>
<dbReference type="NCBIfam" id="NF005522">
    <property type="entry name" value="PRK07164.1"/>
    <property type="match status" value="1"/>
</dbReference>
<dbReference type="InterPro" id="IPR035994">
    <property type="entry name" value="Nucleoside_phosphorylase_sf"/>
</dbReference>
<dbReference type="SUPFAM" id="SSF53167">
    <property type="entry name" value="Purine and uridine phosphorylases"/>
    <property type="match status" value="1"/>
</dbReference>
<dbReference type="GO" id="GO:0005829">
    <property type="term" value="C:cytosol"/>
    <property type="evidence" value="ECO:0007669"/>
    <property type="project" value="TreeGrafter"/>
</dbReference>
<organism evidence="1 2">
    <name type="scientific">Mesomycoplasma dispar</name>
    <dbReference type="NCBI Taxonomy" id="86660"/>
    <lineage>
        <taxon>Bacteria</taxon>
        <taxon>Bacillati</taxon>
        <taxon>Mycoplasmatota</taxon>
        <taxon>Mycoplasmoidales</taxon>
        <taxon>Metamycoplasmataceae</taxon>
        <taxon>Mesomycoplasma</taxon>
    </lineage>
</organism>
<evidence type="ECO:0000313" key="2">
    <source>
        <dbReference type="Proteomes" id="UP000289629"/>
    </source>
</evidence>
<keyword evidence="1" id="KW-0378">Hydrolase</keyword>
<dbReference type="GO" id="GO:0019284">
    <property type="term" value="P:L-methionine salvage from S-adenosylmethionine"/>
    <property type="evidence" value="ECO:0007669"/>
    <property type="project" value="TreeGrafter"/>
</dbReference>
<dbReference type="PANTHER" id="PTHR46832">
    <property type="entry name" value="5'-METHYLTHIOADENOSINE/S-ADENOSYLHOMOCYSTEINE NUCLEOSIDASE"/>
    <property type="match status" value="1"/>
</dbReference>
<dbReference type="EC" id="3.2.2.16" evidence="1"/>
<dbReference type="GO" id="GO:0008930">
    <property type="term" value="F:methylthioadenosine nucleosidase activity"/>
    <property type="evidence" value="ECO:0007669"/>
    <property type="project" value="UniProtKB-EC"/>
</dbReference>
<accession>A0AAJ5TC59</accession>
<dbReference type="EMBL" id="LR214971">
    <property type="protein sequence ID" value="VEU61765.1"/>
    <property type="molecule type" value="Genomic_DNA"/>
</dbReference>